<evidence type="ECO:0000313" key="18">
    <source>
        <dbReference type="Proteomes" id="UP000199309"/>
    </source>
</evidence>
<evidence type="ECO:0000256" key="5">
    <source>
        <dbReference type="ARBA" id="ARBA00005204"/>
    </source>
</evidence>
<feature type="domain" description="Phosphoribosyl-AMP cyclohydrolase" evidence="16">
    <location>
        <begin position="32"/>
        <end position="105"/>
    </location>
</feature>
<evidence type="ECO:0000259" key="16">
    <source>
        <dbReference type="Pfam" id="PF01502"/>
    </source>
</evidence>
<keyword evidence="14 15" id="KW-0511">Multifunctional enzyme</keyword>
<evidence type="ECO:0000256" key="10">
    <source>
        <dbReference type="ARBA" id="ARBA00022741"/>
    </source>
</evidence>
<protein>
    <recommendedName>
        <fullName evidence="15">Histidine biosynthesis bifunctional protein HisIE</fullName>
    </recommendedName>
    <domain>
        <recommendedName>
            <fullName evidence="15">Phosphoribosyl-AMP cyclohydrolase</fullName>
            <shortName evidence="15">PRA-CH</shortName>
            <ecNumber evidence="15">3.5.4.19</ecNumber>
        </recommendedName>
    </domain>
    <domain>
        <recommendedName>
            <fullName evidence="15">Phosphoribosyl-ATP pyrophosphatase</fullName>
            <shortName evidence="15">PRA-PH</shortName>
            <ecNumber evidence="15">3.6.1.31</ecNumber>
        </recommendedName>
    </domain>
</protein>
<evidence type="ECO:0000256" key="6">
    <source>
        <dbReference type="ARBA" id="ARBA00007731"/>
    </source>
</evidence>
<dbReference type="SUPFAM" id="SSF141734">
    <property type="entry name" value="HisI-like"/>
    <property type="match status" value="1"/>
</dbReference>
<dbReference type="EMBL" id="FNHQ01000014">
    <property type="protein sequence ID" value="SDM81076.1"/>
    <property type="molecule type" value="Genomic_DNA"/>
</dbReference>
<dbReference type="FunFam" id="3.10.20.810:FF:000001">
    <property type="entry name" value="Histidine biosynthesis bifunctional protein HisIE"/>
    <property type="match status" value="1"/>
</dbReference>
<evidence type="ECO:0000256" key="8">
    <source>
        <dbReference type="ARBA" id="ARBA00022490"/>
    </source>
</evidence>
<dbReference type="PANTHER" id="PTHR42945">
    <property type="entry name" value="HISTIDINE BIOSYNTHESIS BIFUNCTIONAL PROTEIN"/>
    <property type="match status" value="1"/>
</dbReference>
<dbReference type="HAMAP" id="MF_01020">
    <property type="entry name" value="HisE"/>
    <property type="match status" value="1"/>
</dbReference>
<comment type="pathway">
    <text evidence="5 15">Amino-acid biosynthesis; L-histidine biosynthesis; L-histidine from 5-phospho-alpha-D-ribose 1-diphosphate: step 2/9.</text>
</comment>
<gene>
    <name evidence="15" type="primary">hisI</name>
    <name evidence="15" type="synonym">hisIE</name>
    <name evidence="17" type="ORF">SAMN05660299_01563</name>
</gene>
<evidence type="ECO:0000256" key="9">
    <source>
        <dbReference type="ARBA" id="ARBA00022605"/>
    </source>
</evidence>
<dbReference type="GO" id="GO:0004636">
    <property type="term" value="F:phosphoribosyl-ATP diphosphatase activity"/>
    <property type="evidence" value="ECO:0007669"/>
    <property type="project" value="UniProtKB-UniRule"/>
</dbReference>
<feature type="region of interest" description="Phosphoribosyl-ATP pyrophosphohydrolase" evidence="15">
    <location>
        <begin position="123"/>
        <end position="239"/>
    </location>
</feature>
<accession>A0A1G9WA33</accession>
<dbReference type="InterPro" id="IPR026660">
    <property type="entry name" value="PRA-CH"/>
</dbReference>
<dbReference type="GO" id="GO:0000105">
    <property type="term" value="P:L-histidine biosynthetic process"/>
    <property type="evidence" value="ECO:0007669"/>
    <property type="project" value="UniProtKB-UniRule"/>
</dbReference>
<dbReference type="NCBIfam" id="TIGR03188">
    <property type="entry name" value="histidine_hisI"/>
    <property type="match status" value="1"/>
</dbReference>
<dbReference type="STRING" id="349095.SAMN05660299_01563"/>
<dbReference type="InterPro" id="IPR023019">
    <property type="entry name" value="His_synth_HisIE"/>
</dbReference>
<evidence type="ECO:0000256" key="14">
    <source>
        <dbReference type="ARBA" id="ARBA00023268"/>
    </source>
</evidence>
<evidence type="ECO:0000256" key="12">
    <source>
        <dbReference type="ARBA" id="ARBA00022840"/>
    </source>
</evidence>
<comment type="similarity">
    <text evidence="6 15">In the C-terminal section; belongs to the PRA-PH family.</text>
</comment>
<evidence type="ECO:0000256" key="4">
    <source>
        <dbReference type="ARBA" id="ARBA00005169"/>
    </source>
</evidence>
<comment type="similarity">
    <text evidence="7 15">In the N-terminal section; belongs to the PRA-CH family.</text>
</comment>
<dbReference type="Pfam" id="PF01503">
    <property type="entry name" value="PRA-PH"/>
    <property type="match status" value="1"/>
</dbReference>
<dbReference type="NCBIfam" id="NF002747">
    <property type="entry name" value="PRK02759.1"/>
    <property type="match status" value="1"/>
</dbReference>
<dbReference type="Gene3D" id="1.10.287.1080">
    <property type="entry name" value="MazG-like"/>
    <property type="match status" value="1"/>
</dbReference>
<keyword evidence="9 15" id="KW-0028">Amino-acid biosynthesis</keyword>
<keyword evidence="18" id="KW-1185">Reference proteome</keyword>
<comment type="pathway">
    <text evidence="4 15">Amino-acid biosynthesis; L-histidine biosynthesis; L-histidine from 5-phospho-alpha-D-ribose 1-diphosphate: step 3/9.</text>
</comment>
<dbReference type="NCBIfam" id="NF000768">
    <property type="entry name" value="PRK00051.1"/>
    <property type="match status" value="1"/>
</dbReference>
<comment type="catalytic activity">
    <reaction evidence="1 15">
        <text>1-(5-phospho-beta-D-ribosyl)-5'-AMP + H2O = 1-(5-phospho-beta-D-ribosyl)-5-[(5-phospho-beta-D-ribosylamino)methylideneamino]imidazole-4-carboxamide</text>
        <dbReference type="Rhea" id="RHEA:20049"/>
        <dbReference type="ChEBI" id="CHEBI:15377"/>
        <dbReference type="ChEBI" id="CHEBI:58435"/>
        <dbReference type="ChEBI" id="CHEBI:59457"/>
        <dbReference type="EC" id="3.5.4.19"/>
    </reaction>
</comment>
<dbReference type="CDD" id="cd11534">
    <property type="entry name" value="NTP-PPase_HisIE_like"/>
    <property type="match status" value="1"/>
</dbReference>
<evidence type="ECO:0000256" key="13">
    <source>
        <dbReference type="ARBA" id="ARBA00023102"/>
    </source>
</evidence>
<dbReference type="InterPro" id="IPR021130">
    <property type="entry name" value="PRib-ATP_PPHydrolase-like"/>
</dbReference>
<dbReference type="AlphaFoldDB" id="A0A1G9WA33"/>
<dbReference type="RefSeq" id="WP_281240848.1">
    <property type="nucleotide sequence ID" value="NZ_FNHQ01000014.1"/>
</dbReference>
<dbReference type="InterPro" id="IPR002496">
    <property type="entry name" value="PRib_AMP_CycHydrolase_dom"/>
</dbReference>
<comment type="subcellular location">
    <subcellularLocation>
        <location evidence="3 15">Cytoplasm</location>
    </subcellularLocation>
</comment>
<dbReference type="Gene3D" id="3.10.20.810">
    <property type="entry name" value="Phosphoribosyl-AMP cyclohydrolase"/>
    <property type="match status" value="1"/>
</dbReference>
<dbReference type="PANTHER" id="PTHR42945:SF1">
    <property type="entry name" value="HISTIDINE BIOSYNTHESIS BIFUNCTIONAL PROTEIN HIS7"/>
    <property type="match status" value="1"/>
</dbReference>
<evidence type="ECO:0000256" key="7">
    <source>
        <dbReference type="ARBA" id="ARBA00008299"/>
    </source>
</evidence>
<dbReference type="Pfam" id="PF01502">
    <property type="entry name" value="PRA-CH"/>
    <property type="match status" value="1"/>
</dbReference>
<dbReference type="HAMAP" id="MF_01019">
    <property type="entry name" value="HisIE"/>
    <property type="match status" value="1"/>
</dbReference>
<dbReference type="InterPro" id="IPR008179">
    <property type="entry name" value="HisE"/>
</dbReference>
<dbReference type="InterPro" id="IPR038019">
    <property type="entry name" value="PRib_AMP_CycHydrolase_sf"/>
</dbReference>
<evidence type="ECO:0000256" key="2">
    <source>
        <dbReference type="ARBA" id="ARBA00001460"/>
    </source>
</evidence>
<keyword evidence="13 15" id="KW-0368">Histidine biosynthesis</keyword>
<keyword evidence="10 15" id="KW-0547">Nucleotide-binding</keyword>
<feature type="region of interest" description="Phosphoribosyl-AMP cyclohydrolase" evidence="15">
    <location>
        <begin position="1"/>
        <end position="122"/>
    </location>
</feature>
<keyword evidence="8 15" id="KW-0963">Cytoplasm</keyword>
<keyword evidence="12 15" id="KW-0067">ATP-binding</keyword>
<name>A0A1G9WA33_9FIRM</name>
<dbReference type="EC" id="3.5.4.19" evidence="15"/>
<dbReference type="UniPathway" id="UPA00031">
    <property type="reaction ID" value="UER00007"/>
</dbReference>
<evidence type="ECO:0000256" key="1">
    <source>
        <dbReference type="ARBA" id="ARBA00000024"/>
    </source>
</evidence>
<dbReference type="Proteomes" id="UP000199309">
    <property type="component" value="Unassembled WGS sequence"/>
</dbReference>
<dbReference type="GO" id="GO:0004635">
    <property type="term" value="F:phosphoribosyl-AMP cyclohydrolase activity"/>
    <property type="evidence" value="ECO:0007669"/>
    <property type="project" value="UniProtKB-UniRule"/>
</dbReference>
<sequence length="239" mass="26720">MMYTVNLSHIQYDGQGLIPAVVQEKSSGKVLMVAYMNEESLRKTIETEETWFYSRSRQCLWHKGETSGHVQRVAAIAVDCDADTLLLQVDQTGAACHTGNISCFFRRLQEFAAKPYTGSVAILSDLQKEIREKKIHPTEKSYTAYLFSAGIDKICKKIGEEAAEVIIAAKNADHVVTDISENGDHLREEVCKESADLLYHLSVLWENAGVTVNDVMAVLEARSHIEGNKKEIGHQDKTF</sequence>
<dbReference type="HAMAP" id="MF_01021">
    <property type="entry name" value="HisI"/>
    <property type="match status" value="1"/>
</dbReference>
<dbReference type="SUPFAM" id="SSF101386">
    <property type="entry name" value="all-alpha NTP pyrophosphatases"/>
    <property type="match status" value="1"/>
</dbReference>
<proteinExistence type="inferred from homology"/>
<dbReference type="GO" id="GO:0005737">
    <property type="term" value="C:cytoplasm"/>
    <property type="evidence" value="ECO:0007669"/>
    <property type="project" value="UniProtKB-SubCell"/>
</dbReference>
<evidence type="ECO:0000256" key="15">
    <source>
        <dbReference type="HAMAP-Rule" id="MF_01019"/>
    </source>
</evidence>
<evidence type="ECO:0000256" key="11">
    <source>
        <dbReference type="ARBA" id="ARBA00022801"/>
    </source>
</evidence>
<keyword evidence="11 15" id="KW-0378">Hydrolase</keyword>
<dbReference type="GO" id="GO:0005524">
    <property type="term" value="F:ATP binding"/>
    <property type="evidence" value="ECO:0007669"/>
    <property type="project" value="UniProtKB-KW"/>
</dbReference>
<evidence type="ECO:0000313" key="17">
    <source>
        <dbReference type="EMBL" id="SDM81076.1"/>
    </source>
</evidence>
<comment type="catalytic activity">
    <reaction evidence="2 15">
        <text>1-(5-phospho-beta-D-ribosyl)-ATP + H2O = 1-(5-phospho-beta-D-ribosyl)-5'-AMP + diphosphate + H(+)</text>
        <dbReference type="Rhea" id="RHEA:22828"/>
        <dbReference type="ChEBI" id="CHEBI:15377"/>
        <dbReference type="ChEBI" id="CHEBI:15378"/>
        <dbReference type="ChEBI" id="CHEBI:33019"/>
        <dbReference type="ChEBI" id="CHEBI:59457"/>
        <dbReference type="ChEBI" id="CHEBI:73183"/>
        <dbReference type="EC" id="3.6.1.31"/>
    </reaction>
</comment>
<organism evidence="17 18">
    <name type="scientific">Megasphaera paucivorans</name>
    <dbReference type="NCBI Taxonomy" id="349095"/>
    <lineage>
        <taxon>Bacteria</taxon>
        <taxon>Bacillati</taxon>
        <taxon>Bacillota</taxon>
        <taxon>Negativicutes</taxon>
        <taxon>Veillonellales</taxon>
        <taxon>Veillonellaceae</taxon>
        <taxon>Megasphaera</taxon>
    </lineage>
</organism>
<reference evidence="17 18" key="1">
    <citation type="submission" date="2016-10" db="EMBL/GenBank/DDBJ databases">
        <authorList>
            <person name="de Groot N.N."/>
        </authorList>
    </citation>
    <scope>NUCLEOTIDE SEQUENCE [LARGE SCALE GENOMIC DNA]</scope>
    <source>
        <strain evidence="17 18">DSM 16981</strain>
    </source>
</reference>
<dbReference type="EC" id="3.6.1.31" evidence="15"/>
<evidence type="ECO:0000256" key="3">
    <source>
        <dbReference type="ARBA" id="ARBA00004496"/>
    </source>
</evidence>